<evidence type="ECO:0000256" key="1">
    <source>
        <dbReference type="SAM" id="Phobius"/>
    </source>
</evidence>
<feature type="transmembrane region" description="Helical" evidence="1">
    <location>
        <begin position="78"/>
        <end position="105"/>
    </location>
</feature>
<organism evidence="2 3">
    <name type="scientific">Basidiobolus ranarum</name>
    <dbReference type="NCBI Taxonomy" id="34480"/>
    <lineage>
        <taxon>Eukaryota</taxon>
        <taxon>Fungi</taxon>
        <taxon>Fungi incertae sedis</taxon>
        <taxon>Zoopagomycota</taxon>
        <taxon>Entomophthoromycotina</taxon>
        <taxon>Basidiobolomycetes</taxon>
        <taxon>Basidiobolales</taxon>
        <taxon>Basidiobolaceae</taxon>
        <taxon>Basidiobolus</taxon>
    </lineage>
</organism>
<dbReference type="Proteomes" id="UP001479436">
    <property type="component" value="Unassembled WGS sequence"/>
</dbReference>
<evidence type="ECO:0008006" key="4">
    <source>
        <dbReference type="Google" id="ProtNLM"/>
    </source>
</evidence>
<feature type="transmembrane region" description="Helical" evidence="1">
    <location>
        <begin position="117"/>
        <end position="138"/>
    </location>
</feature>
<feature type="transmembrane region" description="Helical" evidence="1">
    <location>
        <begin position="14"/>
        <end position="36"/>
    </location>
</feature>
<name>A0ABR2VX56_9FUNG</name>
<feature type="transmembrane region" description="Helical" evidence="1">
    <location>
        <begin position="239"/>
        <end position="258"/>
    </location>
</feature>
<evidence type="ECO:0000313" key="2">
    <source>
        <dbReference type="EMBL" id="KAK9708843.1"/>
    </source>
</evidence>
<gene>
    <name evidence="2" type="ORF">K7432_009382</name>
</gene>
<proteinExistence type="predicted"/>
<evidence type="ECO:0000313" key="3">
    <source>
        <dbReference type="Proteomes" id="UP001479436"/>
    </source>
</evidence>
<keyword evidence="3" id="KW-1185">Reference proteome</keyword>
<sequence length="383" mass="44289">MAVEWNQFDLALNVLNGISLGLCMFGFVLFLSLLIFRRKMVSRVSFRTAGVLLLVNGIHHISEILCRVWREVSQSCSIIAWLNTFTGIMVILLGTSIAYNLMYVYIGRQKVTKLREISYFSLVLLMSILLSLPGVFLYRYGYNSVSQVCEYITGDDLVSRMLDWFTLFGWLIFSITFSITVVMSIKISIRKKRLYSHRNEVEFQSLVQRVGHYPLLTGFIGLIRCIISSNRDMPTTSKQFSYVVFSVQGILYLILFLLDPDIKVACKDIREEIVYKYEFRREIHPQGNHQSWFRKQLRKLLRPLLTDSEELYIYSVRNGACPANRESYYSVNQLPTIPMSSFSTSRSLSYGQESVDSLLRLPSAICVSRVITKSQEDELFRMV</sequence>
<keyword evidence="1" id="KW-1133">Transmembrane helix</keyword>
<keyword evidence="1" id="KW-0812">Transmembrane</keyword>
<reference evidence="2 3" key="1">
    <citation type="submission" date="2023-04" db="EMBL/GenBank/DDBJ databases">
        <title>Genome of Basidiobolus ranarum AG-B5.</title>
        <authorList>
            <person name="Stajich J.E."/>
            <person name="Carter-House D."/>
            <person name="Gryganskyi A."/>
        </authorList>
    </citation>
    <scope>NUCLEOTIDE SEQUENCE [LARGE SCALE GENOMIC DNA]</scope>
    <source>
        <strain evidence="2 3">AG-B5</strain>
    </source>
</reference>
<accession>A0ABR2VX56</accession>
<dbReference type="EMBL" id="JASJQH010007451">
    <property type="protein sequence ID" value="KAK9708843.1"/>
    <property type="molecule type" value="Genomic_DNA"/>
</dbReference>
<comment type="caution">
    <text evidence="2">The sequence shown here is derived from an EMBL/GenBank/DDBJ whole genome shotgun (WGS) entry which is preliminary data.</text>
</comment>
<feature type="transmembrane region" description="Helical" evidence="1">
    <location>
        <begin position="167"/>
        <end position="189"/>
    </location>
</feature>
<protein>
    <recommendedName>
        <fullName evidence="4">G-protein coupled receptors family 2 profile 2 domain-containing protein</fullName>
    </recommendedName>
</protein>
<keyword evidence="1" id="KW-0472">Membrane</keyword>
<feature type="transmembrane region" description="Helical" evidence="1">
    <location>
        <begin position="48"/>
        <end position="66"/>
    </location>
</feature>